<dbReference type="InterPro" id="IPR002669">
    <property type="entry name" value="UreD"/>
</dbReference>
<dbReference type="HAMAP" id="MF_01384">
    <property type="entry name" value="UreD"/>
    <property type="match status" value="1"/>
</dbReference>
<evidence type="ECO:0000313" key="4">
    <source>
        <dbReference type="EMBL" id="QIZ06702.1"/>
    </source>
</evidence>
<reference evidence="4 5" key="2">
    <citation type="submission" date="2020-04" db="EMBL/GenBank/DDBJ databases">
        <authorList>
            <person name="Fomenkov A."/>
            <person name="Anton B.P."/>
            <person name="Roberts R.J."/>
        </authorList>
    </citation>
    <scope>NUCLEOTIDE SEQUENCE [LARGE SCALE GENOMIC DNA]</scope>
    <source>
        <strain evidence="4 5">S2</strain>
    </source>
</reference>
<comment type="subcellular location">
    <subcellularLocation>
        <location evidence="3">Cytoplasm</location>
    </subcellularLocation>
</comment>
<dbReference type="GO" id="GO:0005737">
    <property type="term" value="C:cytoplasm"/>
    <property type="evidence" value="ECO:0007669"/>
    <property type="project" value="UniProtKB-SubCell"/>
</dbReference>
<reference evidence="4 5" key="1">
    <citation type="submission" date="2020-04" db="EMBL/GenBank/DDBJ databases">
        <title>Genome-Wide Identification of 5-Methylcytosine Sites in Bacterial Genomes By High-Throughput Sequencing of MspJI Restriction Fragments.</title>
        <authorList>
            <person name="Wu V."/>
        </authorList>
    </citation>
    <scope>NUCLEOTIDE SEQUENCE [LARGE SCALE GENOMIC DNA]</scope>
    <source>
        <strain evidence="4 5">S2</strain>
    </source>
</reference>
<comment type="function">
    <text evidence="3">Required for maturation of urease via the functional incorporation of the urease nickel metallocenter.</text>
</comment>
<gene>
    <name evidence="3" type="primary">ureD</name>
    <name evidence="4" type="ORF">HFZ78_08265</name>
</gene>
<keyword evidence="3" id="KW-0963">Cytoplasm</keyword>
<dbReference type="PANTHER" id="PTHR33643:SF1">
    <property type="entry name" value="UREASE ACCESSORY PROTEIN D"/>
    <property type="match status" value="1"/>
</dbReference>
<dbReference type="Proteomes" id="UP000501868">
    <property type="component" value="Chromosome"/>
</dbReference>
<evidence type="ECO:0000313" key="5">
    <source>
        <dbReference type="Proteomes" id="UP000501868"/>
    </source>
</evidence>
<evidence type="ECO:0000256" key="1">
    <source>
        <dbReference type="ARBA" id="ARBA00007177"/>
    </source>
</evidence>
<dbReference type="GO" id="GO:0016151">
    <property type="term" value="F:nickel cation binding"/>
    <property type="evidence" value="ECO:0007669"/>
    <property type="project" value="UniProtKB-UniRule"/>
</dbReference>
<name>A0A6H1NZQ4_PRIMG</name>
<comment type="subunit">
    <text evidence="3">UreD, UreF and UreG form a complex that acts as a GTP-hydrolysis-dependent molecular chaperone, activating the urease apoprotein by helping to assemble the nickel containing metallocenter of UreC. The UreE protein probably delivers the nickel.</text>
</comment>
<evidence type="ECO:0000256" key="3">
    <source>
        <dbReference type="HAMAP-Rule" id="MF_01384"/>
    </source>
</evidence>
<sequence length="272" mass="30776">MEQRTGYLRLTGAKKGKKTILKESYSEGALKITRPVYLTGAGEAYLYVMNPGGGYIDGDSYRTVILLEEDAEVVVTTQSSTKIYKTRTSPAFQEMDIHLKSGSVLEYLPDPVIAYQHACFKQRTVIRMEQNSSLICTDIFTPGWAPDGTLFKYDLLQAKMEIYMEGKLILFDHVKLQPDNDLKGIGMMEGFSHFGTMIVIDHRINPALVEELQEILDTLFNVRIGISMLAVSGFALRVLANTTQDIEKVLHVCHEIIRIKVLEKEPVFLRKY</sequence>
<proteinExistence type="inferred from homology"/>
<accession>A0A6H1NZQ4</accession>
<comment type="similarity">
    <text evidence="1 3">Belongs to the UreD family.</text>
</comment>
<dbReference type="PANTHER" id="PTHR33643">
    <property type="entry name" value="UREASE ACCESSORY PROTEIN D"/>
    <property type="match status" value="1"/>
</dbReference>
<protein>
    <recommendedName>
        <fullName evidence="3">Urease accessory protein UreD</fullName>
    </recommendedName>
</protein>
<keyword evidence="2 3" id="KW-0143">Chaperone</keyword>
<dbReference type="AlphaFoldDB" id="A0A6H1NZQ4"/>
<evidence type="ECO:0000256" key="2">
    <source>
        <dbReference type="ARBA" id="ARBA00023186"/>
    </source>
</evidence>
<dbReference type="EMBL" id="CP051128">
    <property type="protein sequence ID" value="QIZ06702.1"/>
    <property type="molecule type" value="Genomic_DNA"/>
</dbReference>
<dbReference type="Pfam" id="PF01774">
    <property type="entry name" value="UreD"/>
    <property type="match status" value="1"/>
</dbReference>
<organism evidence="4 5">
    <name type="scientific">Priestia megaterium</name>
    <name type="common">Bacillus megaterium</name>
    <dbReference type="NCBI Taxonomy" id="1404"/>
    <lineage>
        <taxon>Bacteria</taxon>
        <taxon>Bacillati</taxon>
        <taxon>Bacillota</taxon>
        <taxon>Bacilli</taxon>
        <taxon>Bacillales</taxon>
        <taxon>Bacillaceae</taxon>
        <taxon>Priestia</taxon>
    </lineage>
</organism>
<keyword evidence="3" id="KW-0996">Nickel insertion</keyword>